<organism evidence="1 2">
    <name type="scientific">Streptomyces marianii</name>
    <dbReference type="NCBI Taxonomy" id="1817406"/>
    <lineage>
        <taxon>Bacteria</taxon>
        <taxon>Bacillati</taxon>
        <taxon>Actinomycetota</taxon>
        <taxon>Actinomycetes</taxon>
        <taxon>Kitasatosporales</taxon>
        <taxon>Streptomycetaceae</taxon>
        <taxon>Streptomyces</taxon>
    </lineage>
</organism>
<dbReference type="AlphaFoldDB" id="A0A5R9E319"/>
<accession>A0A5R9E319</accession>
<dbReference type="OrthoDB" id="8222629at2"/>
<comment type="caution">
    <text evidence="1">The sequence shown here is derived from an EMBL/GenBank/DDBJ whole genome shotgun (WGS) entry which is preliminary data.</text>
</comment>
<dbReference type="EMBL" id="VAWE01000001">
    <property type="protein sequence ID" value="TLQ44328.1"/>
    <property type="molecule type" value="Genomic_DNA"/>
</dbReference>
<proteinExistence type="predicted"/>
<evidence type="ECO:0000313" key="2">
    <source>
        <dbReference type="Proteomes" id="UP000305921"/>
    </source>
</evidence>
<dbReference type="Proteomes" id="UP000305921">
    <property type="component" value="Unassembled WGS sequence"/>
</dbReference>
<keyword evidence="2" id="KW-1185">Reference proteome</keyword>
<name>A0A5R9E319_9ACTN</name>
<sequence>MAWLPQEPVGHGAVALLAQQPPATWPHDLDAYAANTASSVVFGAAALGRLPYPSATPDCGTLADLFTAPSATGAASGPPRSPTT</sequence>
<protein>
    <submittedName>
        <fullName evidence="1">Uncharacterized protein</fullName>
    </submittedName>
</protein>
<gene>
    <name evidence="1" type="ORF">FEF34_15415</name>
</gene>
<reference evidence="1 2" key="1">
    <citation type="submission" date="2019-05" db="EMBL/GenBank/DDBJ databases">
        <title>Streptomyces marianii sp. nov., a novel marine actinomycete from southern coast of India.</title>
        <authorList>
            <person name="Iniyan A.M."/>
            <person name="Wink J."/>
            <person name="Ramprasad E."/>
            <person name="Ramana C.V."/>
            <person name="Bunk B."/>
            <person name="Sproer C."/>
            <person name="Joseph F.-J.R.S."/>
            <person name="Vincent S.G.P."/>
        </authorList>
    </citation>
    <scope>NUCLEOTIDE SEQUENCE [LARGE SCALE GENOMIC DNA]</scope>
    <source>
        <strain evidence="1 2">ICN19</strain>
    </source>
</reference>
<dbReference type="RefSeq" id="WP_138053699.1">
    <property type="nucleotide sequence ID" value="NZ_VAWE01000001.1"/>
</dbReference>
<evidence type="ECO:0000313" key="1">
    <source>
        <dbReference type="EMBL" id="TLQ44328.1"/>
    </source>
</evidence>